<evidence type="ECO:0000313" key="3">
    <source>
        <dbReference type="Proteomes" id="UP000269669"/>
    </source>
</evidence>
<dbReference type="PROSITE" id="PS51186">
    <property type="entry name" value="GNAT"/>
    <property type="match status" value="1"/>
</dbReference>
<dbReference type="OrthoDB" id="9795199at2"/>
<dbReference type="AlphaFoldDB" id="A0A3R9QCI8"/>
<feature type="domain" description="N-acetyltransferase" evidence="1">
    <location>
        <begin position="24"/>
        <end position="191"/>
    </location>
</feature>
<dbReference type="GO" id="GO:0016747">
    <property type="term" value="F:acyltransferase activity, transferring groups other than amino-acyl groups"/>
    <property type="evidence" value="ECO:0007669"/>
    <property type="project" value="InterPro"/>
</dbReference>
<dbReference type="PANTHER" id="PTHR43610">
    <property type="entry name" value="BLL6696 PROTEIN"/>
    <property type="match status" value="1"/>
</dbReference>
<keyword evidence="2" id="KW-0808">Transferase</keyword>
<organism evidence="2 3">
    <name type="scientific">Edaphobacter aggregans</name>
    <dbReference type="NCBI Taxonomy" id="570835"/>
    <lineage>
        <taxon>Bacteria</taxon>
        <taxon>Pseudomonadati</taxon>
        <taxon>Acidobacteriota</taxon>
        <taxon>Terriglobia</taxon>
        <taxon>Terriglobales</taxon>
        <taxon>Acidobacteriaceae</taxon>
        <taxon>Edaphobacter</taxon>
    </lineage>
</organism>
<protein>
    <submittedName>
        <fullName evidence="2">RimJ/RimL family protein N-acetyltransferase</fullName>
    </submittedName>
</protein>
<dbReference type="RefSeq" id="WP_125486802.1">
    <property type="nucleotide sequence ID" value="NZ_RSDW01000001.1"/>
</dbReference>
<name>A0A3R9QCI8_9BACT</name>
<dbReference type="Gene3D" id="3.40.630.30">
    <property type="match status" value="1"/>
</dbReference>
<dbReference type="Pfam" id="PF13302">
    <property type="entry name" value="Acetyltransf_3"/>
    <property type="match status" value="1"/>
</dbReference>
<evidence type="ECO:0000313" key="2">
    <source>
        <dbReference type="EMBL" id="RSL18437.1"/>
    </source>
</evidence>
<dbReference type="InterPro" id="IPR016181">
    <property type="entry name" value="Acyl_CoA_acyltransferase"/>
</dbReference>
<evidence type="ECO:0000259" key="1">
    <source>
        <dbReference type="PROSITE" id="PS51186"/>
    </source>
</evidence>
<dbReference type="SUPFAM" id="SSF55729">
    <property type="entry name" value="Acyl-CoA N-acyltransferases (Nat)"/>
    <property type="match status" value="1"/>
</dbReference>
<accession>A0A3R9QCI8</accession>
<dbReference type="Proteomes" id="UP000269669">
    <property type="component" value="Unassembled WGS sequence"/>
</dbReference>
<reference evidence="2 3" key="1">
    <citation type="submission" date="2018-12" db="EMBL/GenBank/DDBJ databases">
        <title>Sequencing of bacterial isolates from soil warming experiment in Harvard Forest, Massachusetts, USA.</title>
        <authorList>
            <person name="Deangelis K."/>
        </authorList>
    </citation>
    <scope>NUCLEOTIDE SEQUENCE [LARGE SCALE GENOMIC DNA]</scope>
    <source>
        <strain evidence="2 3">EB153</strain>
    </source>
</reference>
<proteinExistence type="predicted"/>
<keyword evidence="3" id="KW-1185">Reference proteome</keyword>
<dbReference type="PANTHER" id="PTHR43610:SF1">
    <property type="entry name" value="N-ACETYLTRANSFERASE DOMAIN-CONTAINING PROTEIN"/>
    <property type="match status" value="1"/>
</dbReference>
<dbReference type="InterPro" id="IPR000182">
    <property type="entry name" value="GNAT_dom"/>
</dbReference>
<comment type="caution">
    <text evidence="2">The sequence shown here is derived from an EMBL/GenBank/DDBJ whole genome shotgun (WGS) entry which is preliminary data.</text>
</comment>
<dbReference type="EMBL" id="RSDW01000001">
    <property type="protein sequence ID" value="RSL18437.1"/>
    <property type="molecule type" value="Genomic_DNA"/>
</dbReference>
<sequence>MSIRLSERAFQWPLQRIMLQGYSVRLVPVDYSHLDQLYRWSVDEDIWRYMTFAYLASRDELQTWIGSAMSANERGTELNFAIIDEVTQLAVGTTSFYRVVPEHKRLELGKTWLGAPYRRTRINTAAKYLMLDHAFEMILANRVELNTDARNVRSQRAIERLGAVRDGVLRCHTIMRDGFVRDTVNYSFTMKEWPATKILLEKLLEERTSGAF</sequence>
<gene>
    <name evidence="2" type="ORF">EDE15_4008</name>
</gene>